<dbReference type="Pfam" id="PF12728">
    <property type="entry name" value="HTH_17"/>
    <property type="match status" value="1"/>
</dbReference>
<organism evidence="2 3">
    <name type="scientific">Mycobacterium ulcerans subsp. shinshuense</name>
    <dbReference type="NCBI Taxonomy" id="1124626"/>
    <lineage>
        <taxon>Bacteria</taxon>
        <taxon>Bacillati</taxon>
        <taxon>Actinomycetota</taxon>
        <taxon>Actinomycetes</taxon>
        <taxon>Mycobacteriales</taxon>
        <taxon>Mycobacteriaceae</taxon>
        <taxon>Mycobacterium</taxon>
        <taxon>Mycobacterium ulcerans group</taxon>
    </lineage>
</organism>
<dbReference type="InterPro" id="IPR041657">
    <property type="entry name" value="HTH_17"/>
</dbReference>
<protein>
    <recommendedName>
        <fullName evidence="1">Helix-turn-helix domain-containing protein</fullName>
    </recommendedName>
</protein>
<evidence type="ECO:0000313" key="2">
    <source>
        <dbReference type="EMBL" id="BAV39961.1"/>
    </source>
</evidence>
<feature type="domain" description="Helix-turn-helix" evidence="1">
    <location>
        <begin position="93"/>
        <end position="136"/>
    </location>
</feature>
<accession>A0A1B4XYT4</accession>
<evidence type="ECO:0000313" key="3">
    <source>
        <dbReference type="Proteomes" id="UP000218067"/>
    </source>
</evidence>
<proteinExistence type="predicted"/>
<gene>
    <name evidence="2" type="ORF">SHTP_0606</name>
</gene>
<dbReference type="EMBL" id="AP017624">
    <property type="protein sequence ID" value="BAV39961.1"/>
    <property type="molecule type" value="Genomic_DNA"/>
</dbReference>
<dbReference type="RefSeq" id="WP_012396350.1">
    <property type="nucleotide sequence ID" value="NZ_AP017624.1"/>
</dbReference>
<evidence type="ECO:0000259" key="1">
    <source>
        <dbReference type="Pfam" id="PF12728"/>
    </source>
</evidence>
<name>A0A1B4XYT4_MYCUL</name>
<dbReference type="Proteomes" id="UP000218067">
    <property type="component" value="Chromosome"/>
</dbReference>
<dbReference type="GeneID" id="93435278"/>
<sequence>MVTRTPTRKAAPRRRQRASASAAQLSSAVHAVLDAAPASVKAGFVEAVAARDTGGLDESLWGSAPTAKEMSSAALQALQDDFVARRELLTMSLSTAEVAELLDISSQAVLDRITGGDLIGLKDGRQWRIPMWQLNAGAQRGFLSGIAELRQAFPGGIVALSKWAATPNPELGDITPADALAAGRVDDVIAVVAKSTAAAW</sequence>
<reference evidence="2 3" key="1">
    <citation type="submission" date="2016-08" db="EMBL/GenBank/DDBJ databases">
        <title>Complete genome sequence of Mycobacterium shinshuense, a subspecies of M. ulcerans.</title>
        <authorList>
            <person name="Yoshida M."/>
            <person name="Ogura Y."/>
            <person name="Hayashi T."/>
            <person name="Hoshino Y."/>
        </authorList>
    </citation>
    <scope>NUCLEOTIDE SEQUENCE [LARGE SCALE GENOMIC DNA]</scope>
    <source>
        <strain evidence="3">ATCC 33728</strain>
    </source>
</reference>
<dbReference type="AlphaFoldDB" id="A0A1B4XYT4"/>